<dbReference type="RefSeq" id="WP_078484742.1">
    <property type="nucleotide sequence ID" value="NZ_MPRL01000073.1"/>
</dbReference>
<evidence type="ECO:0000313" key="2">
    <source>
        <dbReference type="Proteomes" id="UP000191110"/>
    </source>
</evidence>
<reference evidence="1 2" key="1">
    <citation type="submission" date="2016-11" db="EMBL/GenBank/DDBJ databases">
        <title>Mixed transmission modes and dynamic genome evolution in an obligate animal-bacterial symbiosis.</title>
        <authorList>
            <person name="Russell S.L."/>
            <person name="Corbett-Detig R.B."/>
            <person name="Cavanaugh C.M."/>
        </authorList>
    </citation>
    <scope>NUCLEOTIDE SEQUENCE [LARGE SCALE GENOMIC DNA]</scope>
    <source>
        <strain evidence="1">Sveles-Q1</strain>
    </source>
</reference>
<protein>
    <submittedName>
        <fullName evidence="1">Uncharacterized protein</fullName>
    </submittedName>
</protein>
<keyword evidence="2" id="KW-1185">Reference proteome</keyword>
<dbReference type="OrthoDB" id="5796917at2"/>
<dbReference type="EMBL" id="MPRL01000073">
    <property type="protein sequence ID" value="OOZ38790.1"/>
    <property type="molecule type" value="Genomic_DNA"/>
</dbReference>
<gene>
    <name evidence="1" type="ORF">BOW53_14160</name>
</gene>
<name>A0A1T2L199_9GAMM</name>
<proteinExistence type="predicted"/>
<organism evidence="1 2">
    <name type="scientific">Solemya pervernicosa gill symbiont</name>
    <dbReference type="NCBI Taxonomy" id="642797"/>
    <lineage>
        <taxon>Bacteria</taxon>
        <taxon>Pseudomonadati</taxon>
        <taxon>Pseudomonadota</taxon>
        <taxon>Gammaproteobacteria</taxon>
        <taxon>sulfur-oxidizing symbionts</taxon>
    </lineage>
</organism>
<evidence type="ECO:0000313" key="1">
    <source>
        <dbReference type="EMBL" id="OOZ38790.1"/>
    </source>
</evidence>
<dbReference type="Proteomes" id="UP000191110">
    <property type="component" value="Unassembled WGS sequence"/>
</dbReference>
<dbReference type="AlphaFoldDB" id="A0A1T2L199"/>
<sequence length="181" mass="19876">MAEKLILHTTAAASTLDAVTTQIREIGLIENAIDFQGHNHYLAGERFAALITFLGCAPHIVTDPRAGDSFCHVEPVATENSILIGGSQGVPPRCPSCRTKLGEWRNHLQTDEITAETSLNCPKCSSETALASLNWRHYGGFGNLRIDIWGIPAELALPGDELMQRLEETTGSRWSFLYLEE</sequence>
<accession>A0A1T2L199</accession>
<comment type="caution">
    <text evidence="1">The sequence shown here is derived from an EMBL/GenBank/DDBJ whole genome shotgun (WGS) entry which is preliminary data.</text>
</comment>